<dbReference type="CDD" id="cd00761">
    <property type="entry name" value="Glyco_tranf_GTA_type"/>
    <property type="match status" value="1"/>
</dbReference>
<gene>
    <name evidence="2" type="ORF">ACFSKP_17145</name>
</gene>
<feature type="domain" description="Glycosyltransferase 2-like" evidence="1">
    <location>
        <begin position="9"/>
        <end position="132"/>
    </location>
</feature>
<dbReference type="SUPFAM" id="SSF53448">
    <property type="entry name" value="Nucleotide-diphospho-sugar transferases"/>
    <property type="match status" value="1"/>
</dbReference>
<evidence type="ECO:0000313" key="2">
    <source>
        <dbReference type="EMBL" id="MFD2247998.1"/>
    </source>
</evidence>
<sequence>MNSKKPMFSVVIPLYNKEAHVAETINSALSQTYRDFELIVVDDGSTDKSLQIALSITDPRLKVFSKKNGGVSDARNHGIKKSNHQYIALLDADDNWEPGFLAEMKRLIDKYPFCGLYAAAYKKINPVTSTINPVTSTIYGNEVQEGIVDDFFKVKLKHHVPWSSAIVINKSVFDNVGGFPVGMIGGEDDYTWAKIATKYNIAFTPKVLAVYKDTCVSHNARLGRIDSCKESWFDLYQEGDFYRNEFIARKAIYAGIRYAYSPSRDKSNEIEKQTEFTVLSKKLWWDLYILNRVPYQGLVMWKTMSPRYRKVKHWVKQLIK</sequence>
<evidence type="ECO:0000259" key="1">
    <source>
        <dbReference type="Pfam" id="PF00535"/>
    </source>
</evidence>
<comment type="caution">
    <text evidence="2">The sequence shown here is derived from an EMBL/GenBank/DDBJ whole genome shotgun (WGS) entry which is preliminary data.</text>
</comment>
<reference evidence="3" key="1">
    <citation type="journal article" date="2019" name="Int. J. Syst. Evol. Microbiol.">
        <title>The Global Catalogue of Microorganisms (GCM) 10K type strain sequencing project: providing services to taxonomists for standard genome sequencing and annotation.</title>
        <authorList>
            <consortium name="The Broad Institute Genomics Platform"/>
            <consortium name="The Broad Institute Genome Sequencing Center for Infectious Disease"/>
            <person name="Wu L."/>
            <person name="Ma J."/>
        </authorList>
    </citation>
    <scope>NUCLEOTIDE SEQUENCE [LARGE SCALE GENOMIC DNA]</scope>
    <source>
        <strain evidence="3">CGMCC 4.1782</strain>
    </source>
</reference>
<keyword evidence="3" id="KW-1185">Reference proteome</keyword>
<dbReference type="Pfam" id="PF00535">
    <property type="entry name" value="Glycos_transf_2"/>
    <property type="match status" value="1"/>
</dbReference>
<name>A0ABW5D340_9BACT</name>
<dbReference type="PANTHER" id="PTHR22916">
    <property type="entry name" value="GLYCOSYLTRANSFERASE"/>
    <property type="match status" value="1"/>
</dbReference>
<evidence type="ECO:0000313" key="3">
    <source>
        <dbReference type="Proteomes" id="UP001597374"/>
    </source>
</evidence>
<proteinExistence type="predicted"/>
<organism evidence="2 3">
    <name type="scientific">Pontibacter ruber</name>
    <dbReference type="NCBI Taxonomy" id="1343895"/>
    <lineage>
        <taxon>Bacteria</taxon>
        <taxon>Pseudomonadati</taxon>
        <taxon>Bacteroidota</taxon>
        <taxon>Cytophagia</taxon>
        <taxon>Cytophagales</taxon>
        <taxon>Hymenobacteraceae</taxon>
        <taxon>Pontibacter</taxon>
    </lineage>
</organism>
<dbReference type="Proteomes" id="UP001597374">
    <property type="component" value="Unassembled WGS sequence"/>
</dbReference>
<dbReference type="InterPro" id="IPR001173">
    <property type="entry name" value="Glyco_trans_2-like"/>
</dbReference>
<dbReference type="EMBL" id="JBHUIM010000002">
    <property type="protein sequence ID" value="MFD2247998.1"/>
    <property type="molecule type" value="Genomic_DNA"/>
</dbReference>
<protein>
    <submittedName>
        <fullName evidence="2">Glycosyltransferase family 2 protein</fullName>
    </submittedName>
</protein>
<dbReference type="InterPro" id="IPR029044">
    <property type="entry name" value="Nucleotide-diphossugar_trans"/>
</dbReference>
<dbReference type="RefSeq" id="WP_250431314.1">
    <property type="nucleotide sequence ID" value="NZ_JALPRR010000003.1"/>
</dbReference>
<dbReference type="Gene3D" id="3.90.550.10">
    <property type="entry name" value="Spore Coat Polysaccharide Biosynthesis Protein SpsA, Chain A"/>
    <property type="match status" value="1"/>
</dbReference>
<accession>A0ABW5D340</accession>